<proteinExistence type="predicted"/>
<evidence type="ECO:0000256" key="3">
    <source>
        <dbReference type="ARBA" id="ARBA00022475"/>
    </source>
</evidence>
<dbReference type="CDD" id="cd06579">
    <property type="entry name" value="TM_PBP1_transp_AraH_like"/>
    <property type="match status" value="1"/>
</dbReference>
<evidence type="ECO:0000256" key="9">
    <source>
        <dbReference type="ARBA" id="ARBA00035611"/>
    </source>
</evidence>
<name>A0A372M0U2_9ACTN</name>
<keyword evidence="4" id="KW-0997">Cell inner membrane</keyword>
<dbReference type="AlphaFoldDB" id="A0A372M0U2"/>
<feature type="transmembrane region" description="Helical" evidence="11">
    <location>
        <begin position="123"/>
        <end position="141"/>
    </location>
</feature>
<evidence type="ECO:0000313" key="12">
    <source>
        <dbReference type="EMBL" id="RFU83907.1"/>
    </source>
</evidence>
<keyword evidence="3" id="KW-1003">Cell membrane</keyword>
<feature type="transmembrane region" description="Helical" evidence="11">
    <location>
        <begin position="191"/>
        <end position="213"/>
    </location>
</feature>
<dbReference type="Pfam" id="PF02653">
    <property type="entry name" value="BPD_transp_2"/>
    <property type="match status" value="1"/>
</dbReference>
<gene>
    <name evidence="12" type="ORF">DY218_24590</name>
</gene>
<evidence type="ECO:0000313" key="13">
    <source>
        <dbReference type="Proteomes" id="UP000263094"/>
    </source>
</evidence>
<feature type="transmembrane region" description="Helical" evidence="11">
    <location>
        <begin position="153"/>
        <end position="171"/>
    </location>
</feature>
<reference evidence="12 13" key="1">
    <citation type="submission" date="2018-08" db="EMBL/GenBank/DDBJ databases">
        <title>Isolation, diversity and antifungal activity of Actinobacteria from wheat.</title>
        <authorList>
            <person name="Han C."/>
        </authorList>
    </citation>
    <scope>NUCLEOTIDE SEQUENCE [LARGE SCALE GENOMIC DNA]</scope>
    <source>
        <strain evidence="12 13">NEAU-YY421</strain>
    </source>
</reference>
<evidence type="ECO:0000256" key="2">
    <source>
        <dbReference type="ARBA" id="ARBA00022448"/>
    </source>
</evidence>
<feature type="transmembrane region" description="Helical" evidence="11">
    <location>
        <begin position="388"/>
        <end position="407"/>
    </location>
</feature>
<comment type="subcellular location">
    <subcellularLocation>
        <location evidence="1">Cell membrane</location>
        <topology evidence="1">Multi-pass membrane protein</topology>
    </subcellularLocation>
</comment>
<evidence type="ECO:0000256" key="1">
    <source>
        <dbReference type="ARBA" id="ARBA00004651"/>
    </source>
</evidence>
<dbReference type="InterPro" id="IPR001851">
    <property type="entry name" value="ABC_transp_permease"/>
</dbReference>
<evidence type="ECO:0000256" key="6">
    <source>
        <dbReference type="ARBA" id="ARBA00022692"/>
    </source>
</evidence>
<feature type="transmembrane region" description="Helical" evidence="11">
    <location>
        <begin position="340"/>
        <end position="356"/>
    </location>
</feature>
<feature type="transmembrane region" description="Helical" evidence="11">
    <location>
        <begin position="74"/>
        <end position="94"/>
    </location>
</feature>
<sequence>MTSLETPPAATATDLQDERLAAPQGFRDHLRGTVRRARDGDLGMLPVIAGVVVIWTIFQSLNATFLSSTNLVNLAFDMVSLGVIALGIVCVLLVGQIDLSVGSVSGVAAATTGVVMVRHEQPLVLAVLVAIGAGALIGWLYGQVLNRFGVPSFVATLGGLLAFLGTQLWLLRGQNAINLPYDSTLVRFAQVWFVPEALAYLFAVTAAGGFLAAGLLRARKRRRAGLSSVSTRWLAAQALALGAALVFAVYYLNRTRGVPWMFMLFVVLVLALQYVLTRTGFGRSLYAVGGNAEAARRAGINVRGVYTAAFVMCSTLAATGGVLAAARLAAANQSTGTADVNLNAIAAAVIGGTSLFGGRGSAFAALLGVLVIQSISSGLTLLNLDSSYRFIITGAVLLVAVALDSAARRSRQAHGRG</sequence>
<evidence type="ECO:0000256" key="4">
    <source>
        <dbReference type="ARBA" id="ARBA00022519"/>
    </source>
</evidence>
<keyword evidence="7 11" id="KW-1133">Transmembrane helix</keyword>
<dbReference type="GO" id="GO:0022857">
    <property type="term" value="F:transmembrane transporter activity"/>
    <property type="evidence" value="ECO:0007669"/>
    <property type="project" value="InterPro"/>
</dbReference>
<evidence type="ECO:0000256" key="10">
    <source>
        <dbReference type="ARBA" id="ARBA00035686"/>
    </source>
</evidence>
<evidence type="ECO:0000256" key="8">
    <source>
        <dbReference type="ARBA" id="ARBA00023136"/>
    </source>
</evidence>
<dbReference type="OrthoDB" id="3468954at2"/>
<evidence type="ECO:0000256" key="7">
    <source>
        <dbReference type="ARBA" id="ARBA00022989"/>
    </source>
</evidence>
<dbReference type="PANTHER" id="PTHR32196:SF32">
    <property type="entry name" value="XYLOSE TRANSPORT SYSTEM PERMEASE PROTEIN XYLH"/>
    <property type="match status" value="1"/>
</dbReference>
<keyword evidence="6 11" id="KW-0812">Transmembrane</keyword>
<comment type="function">
    <text evidence="9">Part of the binding-protein-dependent transport system for D-xylose. Probably responsible for the translocation of the substrate across the membrane.</text>
</comment>
<keyword evidence="2" id="KW-0813">Transport</keyword>
<protein>
    <recommendedName>
        <fullName evidence="10">Xylose transport system permease protein XylH</fullName>
    </recommendedName>
</protein>
<feature type="transmembrane region" description="Helical" evidence="11">
    <location>
        <begin position="305"/>
        <end position="328"/>
    </location>
</feature>
<accession>A0A372M0U2</accession>
<dbReference type="RefSeq" id="WP_128558303.1">
    <property type="nucleotide sequence ID" value="NZ_QUAK01000149.1"/>
</dbReference>
<comment type="caution">
    <text evidence="12">The sequence shown here is derived from an EMBL/GenBank/DDBJ whole genome shotgun (WGS) entry which is preliminary data.</text>
</comment>
<evidence type="ECO:0000256" key="11">
    <source>
        <dbReference type="SAM" id="Phobius"/>
    </source>
</evidence>
<keyword evidence="5" id="KW-0762">Sugar transport</keyword>
<dbReference type="GO" id="GO:0005886">
    <property type="term" value="C:plasma membrane"/>
    <property type="evidence" value="ECO:0007669"/>
    <property type="project" value="UniProtKB-SubCell"/>
</dbReference>
<dbReference type="PANTHER" id="PTHR32196">
    <property type="entry name" value="ABC TRANSPORTER PERMEASE PROTEIN YPHD-RELATED-RELATED"/>
    <property type="match status" value="1"/>
</dbReference>
<dbReference type="EMBL" id="QUAK01000149">
    <property type="protein sequence ID" value="RFU83907.1"/>
    <property type="molecule type" value="Genomic_DNA"/>
</dbReference>
<feature type="transmembrane region" description="Helical" evidence="11">
    <location>
        <begin position="258"/>
        <end position="276"/>
    </location>
</feature>
<feature type="transmembrane region" description="Helical" evidence="11">
    <location>
        <begin position="363"/>
        <end position="382"/>
    </location>
</feature>
<keyword evidence="8 11" id="KW-0472">Membrane</keyword>
<organism evidence="12 13">
    <name type="scientific">Streptomyces triticagri</name>
    <dbReference type="NCBI Taxonomy" id="2293568"/>
    <lineage>
        <taxon>Bacteria</taxon>
        <taxon>Bacillati</taxon>
        <taxon>Actinomycetota</taxon>
        <taxon>Actinomycetes</taxon>
        <taxon>Kitasatosporales</taxon>
        <taxon>Streptomycetaceae</taxon>
        <taxon>Streptomyces</taxon>
    </lineage>
</organism>
<dbReference type="Proteomes" id="UP000263094">
    <property type="component" value="Unassembled WGS sequence"/>
</dbReference>
<feature type="transmembrane region" description="Helical" evidence="11">
    <location>
        <begin position="233"/>
        <end position="252"/>
    </location>
</feature>
<feature type="transmembrane region" description="Helical" evidence="11">
    <location>
        <begin position="42"/>
        <end position="62"/>
    </location>
</feature>
<evidence type="ECO:0000256" key="5">
    <source>
        <dbReference type="ARBA" id="ARBA00022597"/>
    </source>
</evidence>
<keyword evidence="13" id="KW-1185">Reference proteome</keyword>